<comment type="caution">
    <text evidence="1">The sequence shown here is derived from an EMBL/GenBank/DDBJ whole genome shotgun (WGS) entry which is preliminary data.</text>
</comment>
<accession>A0ABV6ZPA7</accession>
<dbReference type="SUPFAM" id="SSF52540">
    <property type="entry name" value="P-loop containing nucleoside triphosphate hydrolases"/>
    <property type="match status" value="1"/>
</dbReference>
<name>A0ABV6ZPA7_9HYPH</name>
<sequence length="361" mass="40563">MPSANRIILASAGSGKTTNLVTEASADAASRAALVTYTLNGRGELTGKAYSQFGAIPPHLTISTWYTFVLTHFVRPYQNHLYGPRVQCINFKRVPDNLRTISKSATAKFYFSSPGHLWRDRVTDFACQLIEKTGGLPLRRFEGIFGRLYIDEVQDLSGWDLELIQHLLGSKVQVFLIGDHRQATFSTNDNPKNKPYWGGKIIKKFEEWEVAGLARIEHASHSHRCNQAICNFVDRIFPHSRKTTSLNAEITPHDGLFFVRQSDVPAYMAEFAPQPLRYNRTRKVALGEPLNFGEAKGMTFQRTLIYPHGPFEKYLCTENLADAGKELAKIYVSITRARASVGFVVPDKFKSSALPYFTPPA</sequence>
<dbReference type="EMBL" id="JBHGPK010000026">
    <property type="protein sequence ID" value="MFC2253998.1"/>
    <property type="molecule type" value="Genomic_DNA"/>
</dbReference>
<dbReference type="Proteomes" id="UP001595190">
    <property type="component" value="Unassembled WGS sequence"/>
</dbReference>
<evidence type="ECO:0008006" key="3">
    <source>
        <dbReference type="Google" id="ProtNLM"/>
    </source>
</evidence>
<gene>
    <name evidence="1" type="ORF">ACETRX_30505</name>
</gene>
<evidence type="ECO:0000313" key="2">
    <source>
        <dbReference type="Proteomes" id="UP001595190"/>
    </source>
</evidence>
<dbReference type="RefSeq" id="WP_394314784.1">
    <property type="nucleotide sequence ID" value="NZ_JBHGPK010000026.1"/>
</dbReference>
<proteinExistence type="predicted"/>
<evidence type="ECO:0000313" key="1">
    <source>
        <dbReference type="EMBL" id="MFC2253998.1"/>
    </source>
</evidence>
<protein>
    <recommendedName>
        <fullName evidence="3">DNA helicase</fullName>
    </recommendedName>
</protein>
<reference evidence="1 2" key="1">
    <citation type="submission" date="2024-09" db="EMBL/GenBank/DDBJ databases">
        <title>Description of Labrys sedimenti sp. nov., isolated from a diclofenac-degrading enrichment culture, and genome-based reclassification of Labrys portucalensis as a later heterotypic synonym of Labrys neptuniae.</title>
        <authorList>
            <person name="Tancsics A."/>
            <person name="Csepanyi A."/>
        </authorList>
    </citation>
    <scope>NUCLEOTIDE SEQUENCE [LARGE SCALE GENOMIC DNA]</scope>
    <source>
        <strain evidence="1 2">LMG 23412</strain>
    </source>
</reference>
<organism evidence="1 2">
    <name type="scientific">Labrys neptuniae</name>
    <dbReference type="NCBI Taxonomy" id="376174"/>
    <lineage>
        <taxon>Bacteria</taxon>
        <taxon>Pseudomonadati</taxon>
        <taxon>Pseudomonadota</taxon>
        <taxon>Alphaproteobacteria</taxon>
        <taxon>Hyphomicrobiales</taxon>
        <taxon>Xanthobacteraceae</taxon>
        <taxon>Labrys</taxon>
    </lineage>
</organism>
<dbReference type="InterPro" id="IPR027417">
    <property type="entry name" value="P-loop_NTPase"/>
</dbReference>
<dbReference type="Gene3D" id="3.40.50.300">
    <property type="entry name" value="P-loop containing nucleotide triphosphate hydrolases"/>
    <property type="match status" value="1"/>
</dbReference>